<name>A0ACB8Q7B3_9AGAM</name>
<dbReference type="EMBL" id="MU273860">
    <property type="protein sequence ID" value="KAI0027665.1"/>
    <property type="molecule type" value="Genomic_DNA"/>
</dbReference>
<reference evidence="1" key="1">
    <citation type="submission" date="2021-02" db="EMBL/GenBank/DDBJ databases">
        <authorList>
            <consortium name="DOE Joint Genome Institute"/>
            <person name="Ahrendt S."/>
            <person name="Looney B.P."/>
            <person name="Miyauchi S."/>
            <person name="Morin E."/>
            <person name="Drula E."/>
            <person name="Courty P.E."/>
            <person name="Chicoki N."/>
            <person name="Fauchery L."/>
            <person name="Kohler A."/>
            <person name="Kuo A."/>
            <person name="Labutti K."/>
            <person name="Pangilinan J."/>
            <person name="Lipzen A."/>
            <person name="Riley R."/>
            <person name="Andreopoulos W."/>
            <person name="He G."/>
            <person name="Johnson J."/>
            <person name="Barry K.W."/>
            <person name="Grigoriev I.V."/>
            <person name="Nagy L."/>
            <person name="Hibbett D."/>
            <person name="Henrissat B."/>
            <person name="Matheny P.B."/>
            <person name="Labbe J."/>
            <person name="Martin F."/>
        </authorList>
    </citation>
    <scope>NUCLEOTIDE SEQUENCE</scope>
    <source>
        <strain evidence="1">EC-137</strain>
    </source>
</reference>
<protein>
    <submittedName>
        <fullName evidence="1">Uncharacterized protein</fullName>
    </submittedName>
</protein>
<keyword evidence="2" id="KW-1185">Reference proteome</keyword>
<evidence type="ECO:0000313" key="2">
    <source>
        <dbReference type="Proteomes" id="UP000814128"/>
    </source>
</evidence>
<evidence type="ECO:0000313" key="1">
    <source>
        <dbReference type="EMBL" id="KAI0027665.1"/>
    </source>
</evidence>
<accession>A0ACB8Q7B3</accession>
<dbReference type="Proteomes" id="UP000814128">
    <property type="component" value="Unassembled WGS sequence"/>
</dbReference>
<reference evidence="1" key="2">
    <citation type="journal article" date="2022" name="New Phytol.">
        <title>Evolutionary transition to the ectomycorrhizal habit in the genomes of a hyperdiverse lineage of mushroom-forming fungi.</title>
        <authorList>
            <person name="Looney B."/>
            <person name="Miyauchi S."/>
            <person name="Morin E."/>
            <person name="Drula E."/>
            <person name="Courty P.E."/>
            <person name="Kohler A."/>
            <person name="Kuo A."/>
            <person name="LaButti K."/>
            <person name="Pangilinan J."/>
            <person name="Lipzen A."/>
            <person name="Riley R."/>
            <person name="Andreopoulos W."/>
            <person name="He G."/>
            <person name="Johnson J."/>
            <person name="Nolan M."/>
            <person name="Tritt A."/>
            <person name="Barry K.W."/>
            <person name="Grigoriev I.V."/>
            <person name="Nagy L.G."/>
            <person name="Hibbett D."/>
            <person name="Henrissat B."/>
            <person name="Matheny P.B."/>
            <person name="Labbe J."/>
            <person name="Martin F.M."/>
        </authorList>
    </citation>
    <scope>NUCLEOTIDE SEQUENCE</scope>
    <source>
        <strain evidence="1">EC-137</strain>
    </source>
</reference>
<gene>
    <name evidence="1" type="ORF">K488DRAFT_60723</name>
</gene>
<comment type="caution">
    <text evidence="1">The sequence shown here is derived from an EMBL/GenBank/DDBJ whole genome shotgun (WGS) entry which is preliminary data.</text>
</comment>
<feature type="non-terminal residue" evidence="1">
    <location>
        <position position="1"/>
    </location>
</feature>
<organism evidence="1 2">
    <name type="scientific">Vararia minispora EC-137</name>
    <dbReference type="NCBI Taxonomy" id="1314806"/>
    <lineage>
        <taxon>Eukaryota</taxon>
        <taxon>Fungi</taxon>
        <taxon>Dikarya</taxon>
        <taxon>Basidiomycota</taxon>
        <taxon>Agaricomycotina</taxon>
        <taxon>Agaricomycetes</taxon>
        <taxon>Russulales</taxon>
        <taxon>Lachnocladiaceae</taxon>
        <taxon>Vararia</taxon>
    </lineage>
</organism>
<sequence>PRRVAYVASEELAKISAKLPANRGRALLVHALTSALGILRDKPADRDIDGTRPLQDPDPTAIVPRATIRVVRPSRASARDLCTFHNSAFVDRLLDIDAGRQREGDDEFGLEDDCAPFDGMPEYVLGVAGATLDAVKVLMNDEADVAICWDGGRHHAHKSRASGFCYVNDCVLALLALRRMLVPSSVSRRKARVMYVDVDLHLADGVAAAFHVPQRSGPSNILTLSLHHTAPGFFPVPLAPSSPGADGLEIETAGDPFTLGASIRAGASAHTYARVWAGVETVARAFVPDVLVLQCGADALAGDPCRVGNWCLGGVGGMGWCVARATALAPRLLLLGGGGYHSANTARAWAYLTSVVKGDALSLDTPIPDHAAFPAYAPSFTLDVPPGAARDENDDTHIDAVLRAFERAAETVREKMKGAK</sequence>
<proteinExistence type="predicted"/>